<evidence type="ECO:0000313" key="7">
    <source>
        <dbReference type="EMBL" id="VFA98434.1"/>
    </source>
</evidence>
<dbReference type="GO" id="GO:0004845">
    <property type="term" value="F:uracil phosphoribosyltransferase activity"/>
    <property type="evidence" value="ECO:0007669"/>
    <property type="project" value="UniProtKB-UniRule"/>
</dbReference>
<evidence type="ECO:0000313" key="8">
    <source>
        <dbReference type="Proteomes" id="UP000290439"/>
    </source>
</evidence>
<dbReference type="EMBL" id="LR215973">
    <property type="protein sequence ID" value="VFA98434.1"/>
    <property type="molecule type" value="Genomic_DNA"/>
</dbReference>
<proteinExistence type="inferred from homology"/>
<dbReference type="RefSeq" id="WP_036537825.1">
    <property type="nucleotide sequence ID" value="NZ_CP026746.1"/>
</dbReference>
<dbReference type="InterPro" id="IPR050137">
    <property type="entry name" value="PyrR_bifunctional"/>
</dbReference>
<feature type="compositionally biased region" description="Low complexity" evidence="5">
    <location>
        <begin position="9"/>
        <end position="29"/>
    </location>
</feature>
<dbReference type="HAMAP" id="MF_01219">
    <property type="entry name" value="PyrR"/>
    <property type="match status" value="1"/>
</dbReference>
<dbReference type="PANTHER" id="PTHR11608:SF0">
    <property type="entry name" value="BIFUNCTIONAL PROTEIN PYRR"/>
    <property type="match status" value="1"/>
</dbReference>
<evidence type="ECO:0000256" key="3">
    <source>
        <dbReference type="ARBA" id="ARBA00023163"/>
    </source>
</evidence>
<comment type="function">
    <text evidence="4">Regulates the transcription of the pyrimidine nucleotide (pyr) operon in response to exogenous pyrimidines.</text>
</comment>
<dbReference type="GeneID" id="57070526"/>
<dbReference type="InterPro" id="IPR029057">
    <property type="entry name" value="PRTase-like"/>
</dbReference>
<evidence type="ECO:0000256" key="1">
    <source>
        <dbReference type="ARBA" id="ARBA00005565"/>
    </source>
</evidence>
<dbReference type="PANTHER" id="PTHR11608">
    <property type="entry name" value="BIFUNCTIONAL PROTEIN PYRR"/>
    <property type="match status" value="1"/>
</dbReference>
<organism evidence="7 8">
    <name type="scientific">Nocardia cyriacigeorgica</name>
    <dbReference type="NCBI Taxonomy" id="135487"/>
    <lineage>
        <taxon>Bacteria</taxon>
        <taxon>Bacillati</taxon>
        <taxon>Actinomycetota</taxon>
        <taxon>Actinomycetes</taxon>
        <taxon>Mycobacteriales</taxon>
        <taxon>Nocardiaceae</taxon>
        <taxon>Nocardia</taxon>
    </lineage>
</organism>
<keyword evidence="2 4" id="KW-0805">Transcription regulation</keyword>
<keyword evidence="4" id="KW-0808">Transferase</keyword>
<feature type="region of interest" description="Disordered" evidence="5">
    <location>
        <begin position="1"/>
        <end position="34"/>
    </location>
</feature>
<evidence type="ECO:0000259" key="6">
    <source>
        <dbReference type="Pfam" id="PF00156"/>
    </source>
</evidence>
<dbReference type="AlphaFoldDB" id="A0A2L2JTN2"/>
<dbReference type="SUPFAM" id="SSF53271">
    <property type="entry name" value="PRTase-like"/>
    <property type="match status" value="1"/>
</dbReference>
<feature type="short sequence motif" description="PRPP-binding" evidence="4">
    <location>
        <begin position="143"/>
        <end position="155"/>
    </location>
</feature>
<comment type="function">
    <text evidence="4">Also displays a weak uracil phosphoribosyltransferase activity which is not physiologically significant.</text>
</comment>
<name>A0A2L2JTN2_9NOCA</name>
<dbReference type="InterPro" id="IPR023050">
    <property type="entry name" value="PyrR"/>
</dbReference>
<keyword evidence="4" id="KW-0328">Glycosyltransferase</keyword>
<feature type="domain" description="Phosphoribosyltransferase" evidence="6">
    <location>
        <begin position="52"/>
        <end position="192"/>
    </location>
</feature>
<dbReference type="Gene3D" id="3.40.50.2020">
    <property type="match status" value="1"/>
</dbReference>
<dbReference type="NCBIfam" id="NF003547">
    <property type="entry name" value="PRK05205.1-3"/>
    <property type="match status" value="1"/>
</dbReference>
<dbReference type="OrthoDB" id="9802227at2"/>
<evidence type="ECO:0000256" key="5">
    <source>
        <dbReference type="SAM" id="MobiDB-lite"/>
    </source>
</evidence>
<dbReference type="FunFam" id="3.40.50.2020:FF:000020">
    <property type="entry name" value="Bifunctional protein PyrR"/>
    <property type="match status" value="1"/>
</dbReference>
<comment type="similarity">
    <text evidence="1 4">Belongs to the purine/pyrimidine phosphoribosyltransferase family. PyrR subfamily.</text>
</comment>
<keyword evidence="3 4" id="KW-0804">Transcription</keyword>
<dbReference type="NCBIfam" id="NF003549">
    <property type="entry name" value="PRK05205.1-5"/>
    <property type="match status" value="1"/>
</dbReference>
<evidence type="ECO:0000256" key="2">
    <source>
        <dbReference type="ARBA" id="ARBA00023015"/>
    </source>
</evidence>
<protein>
    <recommendedName>
        <fullName evidence="4">Bifunctional protein PyrR</fullName>
    </recommendedName>
    <domain>
        <recommendedName>
            <fullName evidence="4">Pyrimidine operon regulatory protein</fullName>
        </recommendedName>
    </domain>
    <domain>
        <recommendedName>
            <fullName evidence="4">Uracil phosphoribosyltransferase</fullName>
            <shortName evidence="4">UPRTase</shortName>
            <ecNumber evidence="4">2.4.2.9</ecNumber>
        </recommendedName>
    </domain>
</protein>
<dbReference type="CDD" id="cd06223">
    <property type="entry name" value="PRTases_typeI"/>
    <property type="match status" value="1"/>
</dbReference>
<dbReference type="InterPro" id="IPR000836">
    <property type="entry name" value="PRTase_dom"/>
</dbReference>
<dbReference type="GO" id="GO:0006355">
    <property type="term" value="P:regulation of DNA-templated transcription"/>
    <property type="evidence" value="ECO:0007669"/>
    <property type="project" value="UniProtKB-UniRule"/>
</dbReference>
<dbReference type="Pfam" id="PF00156">
    <property type="entry name" value="Pribosyltran"/>
    <property type="match status" value="1"/>
</dbReference>
<reference evidence="7 8" key="1">
    <citation type="submission" date="2019-02" db="EMBL/GenBank/DDBJ databases">
        <authorList>
            <consortium name="Pathogen Informatics"/>
        </authorList>
    </citation>
    <scope>NUCLEOTIDE SEQUENCE [LARGE SCALE GENOMIC DNA]</scope>
    <source>
        <strain evidence="7 8">3012STDY6756504</strain>
    </source>
</reference>
<dbReference type="EC" id="2.4.2.9" evidence="4"/>
<dbReference type="Proteomes" id="UP000290439">
    <property type="component" value="Chromosome"/>
</dbReference>
<comment type="catalytic activity">
    <reaction evidence="4">
        <text>UMP + diphosphate = 5-phospho-alpha-D-ribose 1-diphosphate + uracil</text>
        <dbReference type="Rhea" id="RHEA:13017"/>
        <dbReference type="ChEBI" id="CHEBI:17568"/>
        <dbReference type="ChEBI" id="CHEBI:33019"/>
        <dbReference type="ChEBI" id="CHEBI:57865"/>
        <dbReference type="ChEBI" id="CHEBI:58017"/>
        <dbReference type="EC" id="2.4.2.9"/>
    </reaction>
</comment>
<sequence>MAVPEERAAASGAAEATSAGSGDAAGASAPSERHTPAWVAAGRELLSPSDVGRTIARIAHQIIEKTALDSGDPAAPRVVLIGIPTRGTTLAARLADKIEEFSGVRPALGSLDITLYRDDLRSRPHRPLERTSVPEGGIEDALVVLVDDVLFSGRTVRSALDGLRDLGRPRAVQLAVLVDRGHRELPIRADFVGKNVPTARTEDISVLLTEHDGRDGVYLHQEEA</sequence>
<accession>A0A2L2JTN2</accession>
<evidence type="ECO:0000256" key="4">
    <source>
        <dbReference type="HAMAP-Rule" id="MF_01219"/>
    </source>
</evidence>
<gene>
    <name evidence="4 7" type="primary">pyrR</name>
    <name evidence="7" type="ORF">NCTC10797_02201</name>
</gene>